<dbReference type="PANTHER" id="PTHR30038:SF0">
    <property type="entry name" value="TUNGSTEN-CONTAINING ALDEHYDE FERREDOXIN OXIDOREDUCTASE"/>
    <property type="match status" value="1"/>
</dbReference>
<dbReference type="InterPro" id="IPR051919">
    <property type="entry name" value="W-dependent_AOR"/>
</dbReference>
<dbReference type="GO" id="GO:0009055">
    <property type="term" value="F:electron transfer activity"/>
    <property type="evidence" value="ECO:0007669"/>
    <property type="project" value="InterPro"/>
</dbReference>
<evidence type="ECO:0000256" key="4">
    <source>
        <dbReference type="ARBA" id="ARBA00022723"/>
    </source>
</evidence>
<gene>
    <name evidence="10" type="primary">ydhV_1</name>
    <name evidence="10" type="ORF">PMF13cell1_02902</name>
</gene>
<dbReference type="InterPro" id="IPR013985">
    <property type="entry name" value="Ald_Fedxn_OxRdtase_dom3"/>
</dbReference>
<dbReference type="InterPro" id="IPR013984">
    <property type="entry name" value="Ald_Fedxn_OxRdtase_dom2"/>
</dbReference>
<dbReference type="RefSeq" id="WP_243125910.1">
    <property type="nucleotide sequence ID" value="NZ_CP035945.1"/>
</dbReference>
<evidence type="ECO:0000256" key="7">
    <source>
        <dbReference type="ARBA" id="ARBA00023014"/>
    </source>
</evidence>
<dbReference type="EMBL" id="CP035945">
    <property type="protein sequence ID" value="QBE97346.1"/>
    <property type="molecule type" value="Genomic_DNA"/>
</dbReference>
<dbReference type="InterPro" id="IPR013983">
    <property type="entry name" value="Ald_Fedxn_OxRdtase_N"/>
</dbReference>
<dbReference type="PANTHER" id="PTHR30038">
    <property type="entry name" value="ALDEHYDE FERREDOXIN OXIDOREDUCTASE"/>
    <property type="match status" value="1"/>
</dbReference>
<dbReference type="GO" id="GO:0016625">
    <property type="term" value="F:oxidoreductase activity, acting on the aldehyde or oxo group of donors, iron-sulfur protein as acceptor"/>
    <property type="evidence" value="ECO:0007669"/>
    <property type="project" value="InterPro"/>
</dbReference>
<dbReference type="Gene3D" id="1.10.599.10">
    <property type="entry name" value="Aldehyde Ferredoxin Oxidoreductase Protein, subunit A, domain 3"/>
    <property type="match status" value="1"/>
</dbReference>
<protein>
    <submittedName>
        <fullName evidence="10">Putative oxidoreductase YdhV</fullName>
        <ecNumber evidence="10">1.-.-.-</ecNumber>
    </submittedName>
</protein>
<evidence type="ECO:0000256" key="3">
    <source>
        <dbReference type="ARBA" id="ARBA00022485"/>
    </source>
</evidence>
<keyword evidence="6" id="KW-0408">Iron</keyword>
<evidence type="ECO:0000256" key="8">
    <source>
        <dbReference type="ARBA" id="ARBA00049934"/>
    </source>
</evidence>
<dbReference type="AlphaFoldDB" id="A0A4P6LYU5"/>
<dbReference type="KEGG" id="bpro:PMF13cell1_02902"/>
<dbReference type="InterPro" id="IPR036503">
    <property type="entry name" value="Ald_Fedxn_OxRdtase_N_sf"/>
</dbReference>
<comment type="cofactor">
    <cofactor evidence="8">
        <name>tungstopterin</name>
        <dbReference type="ChEBI" id="CHEBI:30402"/>
    </cofactor>
</comment>
<comment type="similarity">
    <text evidence="2">Belongs to the AOR/FOR family.</text>
</comment>
<dbReference type="GO" id="GO:0046872">
    <property type="term" value="F:metal ion binding"/>
    <property type="evidence" value="ECO:0007669"/>
    <property type="project" value="UniProtKB-KW"/>
</dbReference>
<dbReference type="GO" id="GO:0051539">
    <property type="term" value="F:4 iron, 4 sulfur cluster binding"/>
    <property type="evidence" value="ECO:0007669"/>
    <property type="project" value="UniProtKB-KW"/>
</dbReference>
<feature type="domain" description="Aldehyde ferredoxin oxidoreductase N-terminal" evidence="9">
    <location>
        <begin position="22"/>
        <end position="225"/>
    </location>
</feature>
<dbReference type="SMART" id="SM00790">
    <property type="entry name" value="AFOR_N"/>
    <property type="match status" value="1"/>
</dbReference>
<keyword evidence="7" id="KW-0411">Iron-sulfur</keyword>
<evidence type="ECO:0000256" key="5">
    <source>
        <dbReference type="ARBA" id="ARBA00023002"/>
    </source>
</evidence>
<dbReference type="Proteomes" id="UP000289794">
    <property type="component" value="Chromosome"/>
</dbReference>
<dbReference type="SUPFAM" id="SSF48310">
    <property type="entry name" value="Aldehyde ferredoxin oxidoreductase, C-terminal domains"/>
    <property type="match status" value="1"/>
</dbReference>
<name>A0A4P6LYU5_9FIRM</name>
<dbReference type="EC" id="1.-.-.-" evidence="10"/>
<dbReference type="InterPro" id="IPR036021">
    <property type="entry name" value="Tungsten_al_ferr_oxy-like_C"/>
</dbReference>
<comment type="cofactor">
    <cofactor evidence="1">
        <name>[4Fe-4S] cluster</name>
        <dbReference type="ChEBI" id="CHEBI:49883"/>
    </cofactor>
</comment>
<keyword evidence="3" id="KW-0004">4Fe-4S</keyword>
<dbReference type="SUPFAM" id="SSF56228">
    <property type="entry name" value="Aldehyde ferredoxin oxidoreductase, N-terminal domain"/>
    <property type="match status" value="1"/>
</dbReference>
<dbReference type="Pfam" id="PF01314">
    <property type="entry name" value="AFOR_C"/>
    <property type="match status" value="1"/>
</dbReference>
<organism evidence="10 11">
    <name type="scientific">Blautia producta</name>
    <dbReference type="NCBI Taxonomy" id="33035"/>
    <lineage>
        <taxon>Bacteria</taxon>
        <taxon>Bacillati</taxon>
        <taxon>Bacillota</taxon>
        <taxon>Clostridia</taxon>
        <taxon>Lachnospirales</taxon>
        <taxon>Lachnospiraceae</taxon>
        <taxon>Blautia</taxon>
    </lineage>
</organism>
<evidence type="ECO:0000259" key="9">
    <source>
        <dbReference type="SMART" id="SM00790"/>
    </source>
</evidence>
<evidence type="ECO:0000313" key="10">
    <source>
        <dbReference type="EMBL" id="QBE97346.1"/>
    </source>
</evidence>
<dbReference type="Pfam" id="PF02730">
    <property type="entry name" value="AFOR_N"/>
    <property type="match status" value="1"/>
</dbReference>
<reference evidence="10 11" key="1">
    <citation type="submission" date="2019-01" db="EMBL/GenBank/DDBJ databases">
        <title>PMF-metabolizing Aryl O-demethylase.</title>
        <authorList>
            <person name="Kim M."/>
        </authorList>
    </citation>
    <scope>NUCLEOTIDE SEQUENCE [LARGE SCALE GENOMIC DNA]</scope>
    <source>
        <strain evidence="10 11">PMF1</strain>
    </source>
</reference>
<keyword evidence="4" id="KW-0479">Metal-binding</keyword>
<dbReference type="Gene3D" id="1.10.569.10">
    <property type="entry name" value="Aldehyde Ferredoxin Oxidoreductase Protein, subunit A, domain 2"/>
    <property type="match status" value="1"/>
</dbReference>
<evidence type="ECO:0000313" key="11">
    <source>
        <dbReference type="Proteomes" id="UP000289794"/>
    </source>
</evidence>
<dbReference type="InterPro" id="IPR001203">
    <property type="entry name" value="OxRdtase_Ald_Fedxn_C"/>
</dbReference>
<proteinExistence type="inferred from homology"/>
<accession>A0A4P6LYU5</accession>
<evidence type="ECO:0000256" key="6">
    <source>
        <dbReference type="ARBA" id="ARBA00023004"/>
    </source>
</evidence>
<evidence type="ECO:0000256" key="2">
    <source>
        <dbReference type="ARBA" id="ARBA00011032"/>
    </source>
</evidence>
<keyword evidence="5 10" id="KW-0560">Oxidoreductase</keyword>
<sequence>MSNYTADDILNNPLNIHRLGGYVGKILRINLTEQNTKIISTYEYVPKYLGGRALCNKIFWDEVKPGTKAFDPENKLIYMTGATTGTGIPTGGRTEMTGIAANNYPEQYSFSGIGGWFGAELKFAGYDGFILEGRAEEPIYIAIDDDKVEFLSARNLWGRKVHDSQKWLETTHGKDFKSMVIGPAGENMVRNASITTSNDNVMAKSGFGAVWGSKNLKAITCHGTGVVAVANVEKILDLRMRMGSPYMRPSPVLPKESQGLPGNEAPGKWVRGNVACSHGCNQHCNCLMMNTDSFFSDEKINHIEKCVSIFAYGFETDVPNTPGANWMTRENHVLPCKMLSQEFPEPDPSDPYFKEINEPILPDILGFWKPDFEKGNMINELCNEYGVDKWDVIVWLLPWLSMGSREGVFDEIDFGMPIDVESKDFVAYLMDMIVYRKGYYGNLLAEGMARAIRRLGKEKFGDTIYHGRRSQMLPGNPQVDLPISMETAWGHSFHWQGRGFEASITKETWLATTIELMTSSRDMQTIEHHHDKYENLLEIRKDPYHSQALVDSIIMNENKGEIKDGVTCCDWQSPDLWWSSMEAEMYEAATGYPMTEEELKEAAVRSKLLFRAILIRNFGRDREMEVNAVWPGICIPDSWGETADWDDFNYLVDMYYETRGWDKKTAWPYRDTWEKYGLKYIADQMEMLGKLPERQIDLS</sequence>
<dbReference type="Gene3D" id="3.60.9.10">
    <property type="entry name" value="Aldehyde ferredoxin oxidoreductase, N-terminal domain"/>
    <property type="match status" value="1"/>
</dbReference>
<evidence type="ECO:0000256" key="1">
    <source>
        <dbReference type="ARBA" id="ARBA00001966"/>
    </source>
</evidence>